<feature type="region of interest" description="Disordered" evidence="6">
    <location>
        <begin position="185"/>
        <end position="276"/>
    </location>
</feature>
<dbReference type="Pfam" id="PF01679">
    <property type="entry name" value="Pmp3"/>
    <property type="match status" value="1"/>
</dbReference>
<evidence type="ECO:0000256" key="3">
    <source>
        <dbReference type="ARBA" id="ARBA00022692"/>
    </source>
</evidence>
<dbReference type="InterPro" id="IPR000612">
    <property type="entry name" value="PMP3"/>
</dbReference>
<evidence type="ECO:0000313" key="7">
    <source>
        <dbReference type="EMBL" id="TFL07404.1"/>
    </source>
</evidence>
<comment type="similarity">
    <text evidence="2">Belongs to the UPF0057 (PMP3) family.</text>
</comment>
<reference evidence="7 8" key="1">
    <citation type="journal article" date="2019" name="Nat. Ecol. Evol.">
        <title>Megaphylogeny resolves global patterns of mushroom evolution.</title>
        <authorList>
            <person name="Varga T."/>
            <person name="Krizsan K."/>
            <person name="Foldi C."/>
            <person name="Dima B."/>
            <person name="Sanchez-Garcia M."/>
            <person name="Sanchez-Ramirez S."/>
            <person name="Szollosi G.J."/>
            <person name="Szarkandi J.G."/>
            <person name="Papp V."/>
            <person name="Albert L."/>
            <person name="Andreopoulos W."/>
            <person name="Angelini C."/>
            <person name="Antonin V."/>
            <person name="Barry K.W."/>
            <person name="Bougher N.L."/>
            <person name="Buchanan P."/>
            <person name="Buyck B."/>
            <person name="Bense V."/>
            <person name="Catcheside P."/>
            <person name="Chovatia M."/>
            <person name="Cooper J."/>
            <person name="Damon W."/>
            <person name="Desjardin D."/>
            <person name="Finy P."/>
            <person name="Geml J."/>
            <person name="Haridas S."/>
            <person name="Hughes K."/>
            <person name="Justo A."/>
            <person name="Karasinski D."/>
            <person name="Kautmanova I."/>
            <person name="Kiss B."/>
            <person name="Kocsube S."/>
            <person name="Kotiranta H."/>
            <person name="LaButti K.M."/>
            <person name="Lechner B.E."/>
            <person name="Liimatainen K."/>
            <person name="Lipzen A."/>
            <person name="Lukacs Z."/>
            <person name="Mihaltcheva S."/>
            <person name="Morgado L.N."/>
            <person name="Niskanen T."/>
            <person name="Noordeloos M.E."/>
            <person name="Ohm R.A."/>
            <person name="Ortiz-Santana B."/>
            <person name="Ovrebo C."/>
            <person name="Racz N."/>
            <person name="Riley R."/>
            <person name="Savchenko A."/>
            <person name="Shiryaev A."/>
            <person name="Soop K."/>
            <person name="Spirin V."/>
            <person name="Szebenyi C."/>
            <person name="Tomsovsky M."/>
            <person name="Tulloss R.E."/>
            <person name="Uehling J."/>
            <person name="Grigoriev I.V."/>
            <person name="Vagvolgyi C."/>
            <person name="Papp T."/>
            <person name="Martin F.M."/>
            <person name="Miettinen O."/>
            <person name="Hibbett D.S."/>
            <person name="Nagy L.G."/>
        </authorList>
    </citation>
    <scope>NUCLEOTIDE SEQUENCE [LARGE SCALE GENOMIC DNA]</scope>
    <source>
        <strain evidence="7 8">CBS 309.79</strain>
    </source>
</reference>
<keyword evidence="8" id="KW-1185">Reference proteome</keyword>
<dbReference type="OrthoDB" id="2152119at2759"/>
<gene>
    <name evidence="7" type="ORF">BDV98DRAFT_539087</name>
</gene>
<dbReference type="EMBL" id="ML178814">
    <property type="protein sequence ID" value="TFL07404.1"/>
    <property type="molecule type" value="Genomic_DNA"/>
</dbReference>
<dbReference type="PANTHER" id="PTHR21659">
    <property type="entry name" value="HYDROPHOBIC PROTEIN RCI2 LOW TEMPERATURE AND SALT RESPONSIVE PROTEIN LTI6 -RELATED"/>
    <property type="match status" value="1"/>
</dbReference>
<dbReference type="GO" id="GO:0016020">
    <property type="term" value="C:membrane"/>
    <property type="evidence" value="ECO:0007669"/>
    <property type="project" value="UniProtKB-SubCell"/>
</dbReference>
<evidence type="ECO:0000256" key="5">
    <source>
        <dbReference type="ARBA" id="ARBA00023136"/>
    </source>
</evidence>
<evidence type="ECO:0000256" key="1">
    <source>
        <dbReference type="ARBA" id="ARBA00004370"/>
    </source>
</evidence>
<keyword evidence="4" id="KW-1133">Transmembrane helix</keyword>
<evidence type="ECO:0000313" key="8">
    <source>
        <dbReference type="Proteomes" id="UP000305067"/>
    </source>
</evidence>
<feature type="compositionally biased region" description="Polar residues" evidence="6">
    <location>
        <begin position="134"/>
        <end position="145"/>
    </location>
</feature>
<feature type="compositionally biased region" description="Basic and acidic residues" evidence="6">
    <location>
        <begin position="107"/>
        <end position="119"/>
    </location>
</feature>
<keyword evidence="3" id="KW-0812">Transmembrane</keyword>
<proteinExistence type="inferred from homology"/>
<evidence type="ECO:0000256" key="6">
    <source>
        <dbReference type="SAM" id="MobiDB-lite"/>
    </source>
</evidence>
<evidence type="ECO:0000256" key="4">
    <source>
        <dbReference type="ARBA" id="ARBA00022989"/>
    </source>
</evidence>
<keyword evidence="5" id="KW-0472">Membrane</keyword>
<dbReference type="Proteomes" id="UP000305067">
    <property type="component" value="Unassembled WGS sequence"/>
</dbReference>
<comment type="subcellular location">
    <subcellularLocation>
        <location evidence="1">Membrane</location>
    </subcellularLocation>
</comment>
<feature type="compositionally biased region" description="Basic and acidic residues" evidence="6">
    <location>
        <begin position="254"/>
        <end position="276"/>
    </location>
</feature>
<name>A0A5C3R7P8_9AGAR</name>
<dbReference type="PANTHER" id="PTHR21659:SF63">
    <property type="entry name" value="PLASMA MEMBRANE PROTEOLIPID PMP3"/>
    <property type="match status" value="1"/>
</dbReference>
<feature type="compositionally biased region" description="Low complexity" evidence="6">
    <location>
        <begin position="229"/>
        <end position="241"/>
    </location>
</feature>
<organism evidence="7 8">
    <name type="scientific">Pterulicium gracile</name>
    <dbReference type="NCBI Taxonomy" id="1884261"/>
    <lineage>
        <taxon>Eukaryota</taxon>
        <taxon>Fungi</taxon>
        <taxon>Dikarya</taxon>
        <taxon>Basidiomycota</taxon>
        <taxon>Agaricomycotina</taxon>
        <taxon>Agaricomycetes</taxon>
        <taxon>Agaricomycetidae</taxon>
        <taxon>Agaricales</taxon>
        <taxon>Pleurotineae</taxon>
        <taxon>Pterulaceae</taxon>
        <taxon>Pterulicium</taxon>
    </lineage>
</organism>
<accession>A0A5C3R7P8</accession>
<feature type="region of interest" description="Disordered" evidence="6">
    <location>
        <begin position="107"/>
        <end position="156"/>
    </location>
</feature>
<protein>
    <submittedName>
        <fullName evidence="7">Uncharacterized protein</fullName>
    </submittedName>
</protein>
<dbReference type="AlphaFoldDB" id="A0A5C3R7P8"/>
<evidence type="ECO:0000256" key="2">
    <source>
        <dbReference type="ARBA" id="ARBA00009530"/>
    </source>
</evidence>
<sequence>MSNSYQVKQFTDSVIPKKGDKFKRHHGFAVFLFIAGTLLPPVAVAARFGFGMDFCINVVMTLLGYFPGHGHNFYIQNIRNNKNHRRTPKWAQRYGLVDTTDLKRQERKSQWANRYKDRLPQSTLEGQPLAEGQEGSSSVDLSNDSQHARRATTDNSLWRPEDESYYGAKSSEDNGSRRWHYPANFEEAMPIDEPKPKKKKKKDRWERTEDAYSHSDERSKKKKKKKGSSRSIASESINSREMNFPEDAEGGLYGDRRAANPAEDRRTSDTDLNHQF</sequence>
<dbReference type="STRING" id="1884261.A0A5C3R7P8"/>
<feature type="compositionally biased region" description="Basic and acidic residues" evidence="6">
    <location>
        <begin position="203"/>
        <end position="219"/>
    </location>
</feature>